<dbReference type="EMBL" id="SDJQ01000021">
    <property type="protein sequence ID" value="RXR32000.1"/>
    <property type="molecule type" value="Genomic_DNA"/>
</dbReference>
<evidence type="ECO:0000256" key="1">
    <source>
        <dbReference type="SAM" id="MobiDB-lite"/>
    </source>
</evidence>
<dbReference type="AlphaFoldDB" id="A0A4Q1KR41"/>
<evidence type="ECO:0000313" key="3">
    <source>
        <dbReference type="EMBL" id="RXR32000.1"/>
    </source>
</evidence>
<name>A0A4Q1KR41_9CELL</name>
<evidence type="ECO:0000313" key="5">
    <source>
        <dbReference type="Proteomes" id="UP000290517"/>
    </source>
</evidence>
<evidence type="ECO:0000313" key="4">
    <source>
        <dbReference type="Proteomes" id="UP000289805"/>
    </source>
</evidence>
<proteinExistence type="predicted"/>
<keyword evidence="5" id="KW-1185">Reference proteome</keyword>
<feature type="region of interest" description="Disordered" evidence="1">
    <location>
        <begin position="1"/>
        <end position="45"/>
    </location>
</feature>
<organism evidence="3 4">
    <name type="scientific">Oerskovia turbata</name>
    <dbReference type="NCBI Taxonomy" id="1713"/>
    <lineage>
        <taxon>Bacteria</taxon>
        <taxon>Bacillati</taxon>
        <taxon>Actinomycetota</taxon>
        <taxon>Actinomycetes</taxon>
        <taxon>Micrococcales</taxon>
        <taxon>Cellulomonadaceae</taxon>
        <taxon>Oerskovia</taxon>
    </lineage>
</organism>
<feature type="compositionally biased region" description="Polar residues" evidence="1">
    <location>
        <begin position="23"/>
        <end position="34"/>
    </location>
</feature>
<dbReference type="Proteomes" id="UP000289805">
    <property type="component" value="Unassembled WGS sequence"/>
</dbReference>
<dbReference type="STRING" id="1713.GCA_000718325_02950"/>
<dbReference type="Proteomes" id="UP000290517">
    <property type="component" value="Unassembled WGS sequence"/>
</dbReference>
<sequence length="103" mass="10668">MGIIAAPPLPAEPPVETAEQPAPQASTRTVSLARTGTGRGSVVPTSPLVIDETLEPLAAYDQAKREQAEQHGEPTDRSTAPGVLPGQVEEETGPLTPLVAPRV</sequence>
<gene>
    <name evidence="2" type="ORF">EQW73_16970</name>
    <name evidence="3" type="ORF">EQW78_15610</name>
</gene>
<feature type="compositionally biased region" description="Basic and acidic residues" evidence="1">
    <location>
        <begin position="63"/>
        <end position="76"/>
    </location>
</feature>
<evidence type="ECO:0000313" key="2">
    <source>
        <dbReference type="EMBL" id="RXR22041.1"/>
    </source>
</evidence>
<comment type="caution">
    <text evidence="3">The sequence shown here is derived from an EMBL/GenBank/DDBJ whole genome shotgun (WGS) entry which is preliminary data.</text>
</comment>
<dbReference type="EMBL" id="SDJR01000014">
    <property type="protein sequence ID" value="RXR22041.1"/>
    <property type="molecule type" value="Genomic_DNA"/>
</dbReference>
<reference evidence="4 5" key="1">
    <citation type="submission" date="2019-01" db="EMBL/GenBank/DDBJ databases">
        <title>Oerskovia turbata Genome sequencing and assembly.</title>
        <authorList>
            <person name="Dou T."/>
        </authorList>
    </citation>
    <scope>NUCLEOTIDE SEQUENCE [LARGE SCALE GENOMIC DNA]</scope>
    <source>
        <strain evidence="3 4">JCM12123</strain>
        <strain evidence="2 5">JCM3160</strain>
    </source>
</reference>
<feature type="region of interest" description="Disordered" evidence="1">
    <location>
        <begin position="63"/>
        <end position="103"/>
    </location>
</feature>
<accession>A0A4Q1KR41</accession>
<dbReference type="RefSeq" id="WP_030152433.1">
    <property type="nucleotide sequence ID" value="NZ_JOFV01000015.1"/>
</dbReference>
<protein>
    <submittedName>
        <fullName evidence="3">Uncharacterized protein</fullName>
    </submittedName>
</protein>